<evidence type="ECO:0000313" key="3">
    <source>
        <dbReference type="Proteomes" id="UP000297753"/>
    </source>
</evidence>
<dbReference type="SUPFAM" id="SSF102220">
    <property type="entry name" value="DNA polymerase III psi subunit"/>
    <property type="match status" value="1"/>
</dbReference>
<keyword evidence="1" id="KW-0808">Transferase</keyword>
<name>A0A4Y8WEE8_9VIBR</name>
<keyword evidence="1" id="KW-0235">DNA replication</keyword>
<dbReference type="InterPro" id="IPR036654">
    <property type="entry name" value="DNA_pol_III_psi_sf"/>
</dbReference>
<gene>
    <name evidence="2" type="ORF">ELS82_13935</name>
</gene>
<accession>A0A4Y8WEE8</accession>
<dbReference type="Pfam" id="PF03603">
    <property type="entry name" value="DNA_III_psi"/>
    <property type="match status" value="1"/>
</dbReference>
<dbReference type="NCBIfam" id="NF004764">
    <property type="entry name" value="PRK06100.1"/>
    <property type="match status" value="1"/>
</dbReference>
<comment type="function">
    <text evidence="1">Part of the beta sliding clamp loading complex, which hydrolyzes ATP to load the beta clamp onto primed DNA to form the DNA replication pre-initiation complex. DNA polymerase III is a complex, multichain enzyme responsible for most of the replicative synthesis in bacteria. This DNA polymerase also exhibits 3' to 5' exonuclease activity.</text>
</comment>
<keyword evidence="3" id="KW-1185">Reference proteome</keyword>
<keyword evidence="1" id="KW-0239">DNA-directed DNA polymerase</keyword>
<dbReference type="Proteomes" id="UP000297753">
    <property type="component" value="Unassembled WGS sequence"/>
</dbReference>
<sequence length="133" mass="15549">MPHHEIQYLQEMGIQYYQLNHPERLQGYQSPNIVLQESCKLLLVSPQYPKKETALMFERVLKSIKLDLSQALHIYPEQLSQLAQPFTRWIWFAGCEAPSQVSGQMLTSPLLSDIDGNNEQRRALWQQICSYQK</sequence>
<dbReference type="PIRSF" id="PIRSF029225">
    <property type="entry name" value="DNA_pol_III_psi"/>
    <property type="match status" value="1"/>
</dbReference>
<comment type="caution">
    <text evidence="2">The sequence shown here is derived from an EMBL/GenBank/DDBJ whole genome shotgun (WGS) entry which is preliminary data.</text>
</comment>
<dbReference type="EMBL" id="SATR01000020">
    <property type="protein sequence ID" value="TFH91016.1"/>
    <property type="molecule type" value="Genomic_DNA"/>
</dbReference>
<organism evidence="2 3">
    <name type="scientific">Vibrio ouci</name>
    <dbReference type="NCBI Taxonomy" id="2499078"/>
    <lineage>
        <taxon>Bacteria</taxon>
        <taxon>Pseudomonadati</taxon>
        <taxon>Pseudomonadota</taxon>
        <taxon>Gammaproteobacteria</taxon>
        <taxon>Vibrionales</taxon>
        <taxon>Vibrionaceae</taxon>
        <taxon>Vibrio</taxon>
    </lineage>
</organism>
<dbReference type="GO" id="GO:0006260">
    <property type="term" value="P:DNA replication"/>
    <property type="evidence" value="ECO:0007669"/>
    <property type="project" value="UniProtKB-KW"/>
</dbReference>
<dbReference type="AlphaFoldDB" id="A0A4Y8WEE8"/>
<dbReference type="GO" id="GO:0003887">
    <property type="term" value="F:DNA-directed DNA polymerase activity"/>
    <property type="evidence" value="ECO:0007669"/>
    <property type="project" value="UniProtKB-KW"/>
</dbReference>
<protein>
    <recommendedName>
        <fullName evidence="1">DNA polymerase III subunit psi</fullName>
    </recommendedName>
</protein>
<dbReference type="RefSeq" id="WP_134836006.1">
    <property type="nucleotide sequence ID" value="NZ_SATR01000020.1"/>
</dbReference>
<dbReference type="GO" id="GO:0008408">
    <property type="term" value="F:3'-5' exonuclease activity"/>
    <property type="evidence" value="ECO:0007669"/>
    <property type="project" value="InterPro"/>
</dbReference>
<dbReference type="InterPro" id="IPR004615">
    <property type="entry name" value="DNA_pol_III_psi"/>
</dbReference>
<dbReference type="OrthoDB" id="5609147at2"/>
<proteinExistence type="predicted"/>
<evidence type="ECO:0000256" key="1">
    <source>
        <dbReference type="PIRNR" id="PIRNR029225"/>
    </source>
</evidence>
<reference evidence="2 3" key="1">
    <citation type="submission" date="2019-01" db="EMBL/GenBank/DDBJ databases">
        <title>Vibrio BEI176 sp. nov, a marine bacterium isolated from China: eastern marignal seas.</title>
        <authorList>
            <person name="Li B."/>
        </authorList>
    </citation>
    <scope>NUCLEOTIDE SEQUENCE [LARGE SCALE GENOMIC DNA]</scope>
    <source>
        <strain evidence="2 3">BEI176</strain>
    </source>
</reference>
<evidence type="ECO:0000313" key="2">
    <source>
        <dbReference type="EMBL" id="TFH91016.1"/>
    </source>
</evidence>
<keyword evidence="1" id="KW-0548">Nucleotidyltransferase</keyword>
<dbReference type="Gene3D" id="3.40.50.10220">
    <property type="entry name" value="DNA polymerase III, psi subunit"/>
    <property type="match status" value="1"/>
</dbReference>